<dbReference type="STRING" id="29495.EA26_17505"/>
<evidence type="ECO:0000256" key="2">
    <source>
        <dbReference type="SAM" id="SignalP"/>
    </source>
</evidence>
<feature type="coiled-coil region" evidence="1">
    <location>
        <begin position="186"/>
        <end position="217"/>
    </location>
</feature>
<protein>
    <submittedName>
        <fullName evidence="3">Chemotaxis protein</fullName>
    </submittedName>
</protein>
<evidence type="ECO:0000256" key="1">
    <source>
        <dbReference type="SAM" id="Coils"/>
    </source>
</evidence>
<dbReference type="Pfam" id="PF11101">
    <property type="entry name" value="DUF2884"/>
    <property type="match status" value="1"/>
</dbReference>
<feature type="chain" id="PRO_5001950631" evidence="2">
    <location>
        <begin position="19"/>
        <end position="247"/>
    </location>
</feature>
<evidence type="ECO:0000313" key="3">
    <source>
        <dbReference type="EMBL" id="KGK09021.1"/>
    </source>
</evidence>
<feature type="signal peptide" evidence="2">
    <location>
        <begin position="1"/>
        <end position="18"/>
    </location>
</feature>
<proteinExistence type="predicted"/>
<evidence type="ECO:0000313" key="4">
    <source>
        <dbReference type="Proteomes" id="UP000029994"/>
    </source>
</evidence>
<dbReference type="InterPro" id="IPR021307">
    <property type="entry name" value="DUF2884"/>
</dbReference>
<sequence length="247" mass="27693">MKKLAVLISMLTTFSVSATQCRVDIKNEIRLDGEAVEIHQQNGDKARVDSQNNLYIHGEKIELSQDQQAAIESYRENLNAYLPKAKQLAADGLAFANDVIDDVAASLDAPGAFDNVKQAVGKFFAEVESRYYQEGELVLPAESFSSMTQSWREDFQRAQEIFNKELFASAFEALSSKMKGEGGFNLSALSDSMAELKKKVEEKIKAHSKEVEKQTQDFCDSLDDMAAQEQEILKKIPELKNYQVFTI</sequence>
<dbReference type="RefSeq" id="WP_039430314.1">
    <property type="nucleotide sequence ID" value="NZ_CP061845.1"/>
</dbReference>
<keyword evidence="2" id="KW-0732">Signal</keyword>
<accession>A0A099LNP7</accession>
<keyword evidence="4" id="KW-1185">Reference proteome</keyword>
<comment type="caution">
    <text evidence="3">The sequence shown here is derived from an EMBL/GenBank/DDBJ whole genome shotgun (WGS) entry which is preliminary data.</text>
</comment>
<dbReference type="Proteomes" id="UP000029994">
    <property type="component" value="Unassembled WGS sequence"/>
</dbReference>
<dbReference type="AlphaFoldDB" id="A0A099LNP7"/>
<keyword evidence="1" id="KW-0175">Coiled coil</keyword>
<organism evidence="3 4">
    <name type="scientific">Vibrio navarrensis</name>
    <dbReference type="NCBI Taxonomy" id="29495"/>
    <lineage>
        <taxon>Bacteria</taxon>
        <taxon>Pseudomonadati</taxon>
        <taxon>Pseudomonadota</taxon>
        <taxon>Gammaproteobacteria</taxon>
        <taxon>Vibrionales</taxon>
        <taxon>Vibrionaceae</taxon>
        <taxon>Vibrio</taxon>
    </lineage>
</organism>
<reference evidence="3 4" key="1">
    <citation type="submission" date="2014-04" db="EMBL/GenBank/DDBJ databases">
        <title>Genome sequencing of Vibrio navarrensis strains.</title>
        <authorList>
            <person name="Gladney L.M."/>
            <person name="Katz L.S."/>
            <person name="Marino-Ramirez L."/>
            <person name="Jordan I.K."/>
        </authorList>
    </citation>
    <scope>NUCLEOTIDE SEQUENCE [LARGE SCALE GENOMIC DNA]</scope>
    <source>
        <strain evidence="3 4">ATCC 51183</strain>
    </source>
</reference>
<gene>
    <name evidence="3" type="ORF">EA26_17505</name>
</gene>
<dbReference type="GeneID" id="43684875"/>
<dbReference type="EMBL" id="JMCG01000002">
    <property type="protein sequence ID" value="KGK09021.1"/>
    <property type="molecule type" value="Genomic_DNA"/>
</dbReference>
<name>A0A099LNP7_9VIBR</name>
<dbReference type="eggNOG" id="ENOG502Z7W2">
    <property type="taxonomic scope" value="Bacteria"/>
</dbReference>